<gene>
    <name evidence="2" type="ORF">PM001_LOCUS7898</name>
</gene>
<comment type="caution">
    <text evidence="2">The sequence shown here is derived from an EMBL/GenBank/DDBJ whole genome shotgun (WGS) entry which is preliminary data.</text>
</comment>
<proteinExistence type="predicted"/>
<dbReference type="AlphaFoldDB" id="A0AAV1TLQ7"/>
<reference evidence="2" key="1">
    <citation type="submission" date="2024-01" db="EMBL/GenBank/DDBJ databases">
        <authorList>
            <person name="Webb A."/>
        </authorList>
    </citation>
    <scope>NUCLEOTIDE SEQUENCE</scope>
    <source>
        <strain evidence="2">Pm1</strain>
    </source>
</reference>
<feature type="region of interest" description="Disordered" evidence="1">
    <location>
        <begin position="28"/>
        <end position="53"/>
    </location>
</feature>
<dbReference type="EMBL" id="CAKLBY020000066">
    <property type="protein sequence ID" value="CAK7922727.1"/>
    <property type="molecule type" value="Genomic_DNA"/>
</dbReference>
<accession>A0AAV1TLQ7</accession>
<sequence>MDSVAANIIHIDGAALDVGNVSRLNASASGADTELKPHGSAVSQTKSDKQSGEERAGCLQILKRFGGSALRLAKQFPWYERLPTAEANAAPPVFEDWVTKNGVDSLLSRKYYENDEHLLKRGLYKQG</sequence>
<evidence type="ECO:0000313" key="3">
    <source>
        <dbReference type="Proteomes" id="UP001162060"/>
    </source>
</evidence>
<organism evidence="2 3">
    <name type="scientific">Peronospora matthiolae</name>
    <dbReference type="NCBI Taxonomy" id="2874970"/>
    <lineage>
        <taxon>Eukaryota</taxon>
        <taxon>Sar</taxon>
        <taxon>Stramenopiles</taxon>
        <taxon>Oomycota</taxon>
        <taxon>Peronosporomycetes</taxon>
        <taxon>Peronosporales</taxon>
        <taxon>Peronosporaceae</taxon>
        <taxon>Peronospora</taxon>
    </lineage>
</organism>
<name>A0AAV1TLQ7_9STRA</name>
<evidence type="ECO:0000256" key="1">
    <source>
        <dbReference type="SAM" id="MobiDB-lite"/>
    </source>
</evidence>
<evidence type="ECO:0000313" key="2">
    <source>
        <dbReference type="EMBL" id="CAK7922727.1"/>
    </source>
</evidence>
<protein>
    <submittedName>
        <fullName evidence="2">Uncharacterized protein</fullName>
    </submittedName>
</protein>
<dbReference type="Proteomes" id="UP001162060">
    <property type="component" value="Unassembled WGS sequence"/>
</dbReference>